<dbReference type="InterPro" id="IPR014349">
    <property type="entry name" value="Rieske_Fe-S_prot"/>
</dbReference>
<keyword evidence="11" id="KW-0732">Signal</keyword>
<dbReference type="GO" id="GO:0016020">
    <property type="term" value="C:membrane"/>
    <property type="evidence" value="ECO:0007669"/>
    <property type="project" value="InterPro"/>
</dbReference>
<gene>
    <name evidence="13" type="ORF">AN218_25695</name>
</gene>
<keyword evidence="3" id="KW-0001">2Fe-2S</keyword>
<dbReference type="PATRIC" id="fig|518642.10.peg.6041"/>
<feature type="compositionally biased region" description="Gly residues" evidence="10">
    <location>
        <begin position="30"/>
        <end position="42"/>
    </location>
</feature>
<protein>
    <recommendedName>
        <fullName evidence="2">Cytochrome bc1 complex Rieske iron-sulfur subunit</fullName>
    </recommendedName>
    <alternativeName>
        <fullName evidence="8">Cytochrome bc1 reductase complex subunit QcrA</fullName>
    </alternativeName>
</protein>
<dbReference type="GO" id="GO:0046872">
    <property type="term" value="F:metal ion binding"/>
    <property type="evidence" value="ECO:0007669"/>
    <property type="project" value="UniProtKB-KW"/>
</dbReference>
<dbReference type="PRINTS" id="PR00162">
    <property type="entry name" value="RIESKE"/>
</dbReference>
<keyword evidence="6" id="KW-0411">Iron-sulfur</keyword>
<evidence type="ECO:0000256" key="3">
    <source>
        <dbReference type="ARBA" id="ARBA00022714"/>
    </source>
</evidence>
<evidence type="ECO:0000259" key="12">
    <source>
        <dbReference type="PROSITE" id="PS51296"/>
    </source>
</evidence>
<dbReference type="InterPro" id="IPR005805">
    <property type="entry name" value="Rieske_Fe-S_prot_C"/>
</dbReference>
<evidence type="ECO:0000256" key="10">
    <source>
        <dbReference type="SAM" id="MobiDB-lite"/>
    </source>
</evidence>
<dbReference type="Gene3D" id="2.102.10.10">
    <property type="entry name" value="Rieske [2Fe-2S] iron-sulphur domain"/>
    <property type="match status" value="1"/>
</dbReference>
<evidence type="ECO:0000256" key="1">
    <source>
        <dbReference type="ARBA" id="ARBA00002494"/>
    </source>
</evidence>
<dbReference type="Proteomes" id="UP000176005">
    <property type="component" value="Unassembled WGS sequence"/>
</dbReference>
<proteinExistence type="predicted"/>
<feature type="signal peptide" evidence="11">
    <location>
        <begin position="1"/>
        <end position="24"/>
    </location>
</feature>
<evidence type="ECO:0000313" key="14">
    <source>
        <dbReference type="Proteomes" id="UP000176005"/>
    </source>
</evidence>
<sequence length="146" mass="14110">MTASTTRRSVLAAAGAASAAVTLAACGSGGGSGGDENAGGDGGSKEGGAKGTLGKASDVPEGGGMVFKEQKVVVTRPSGSEYKAFSATCTHKGCAVSEVKGGTILCPCHGSKFDISDGSVKAGPATKPLPPAKVTVKDGDIHLAES</sequence>
<keyword evidence="4" id="KW-0479">Metal-binding</keyword>
<comment type="caution">
    <text evidence="13">The sequence shown here is derived from an EMBL/GenBank/DDBJ whole genome shotgun (WGS) entry which is preliminary data.</text>
</comment>
<dbReference type="GO" id="GO:0051537">
    <property type="term" value="F:2 iron, 2 sulfur cluster binding"/>
    <property type="evidence" value="ECO:0007669"/>
    <property type="project" value="UniProtKB-KW"/>
</dbReference>
<feature type="chain" id="PRO_5039055840" description="Cytochrome bc1 complex Rieske iron-sulfur subunit" evidence="11">
    <location>
        <begin position="25"/>
        <end position="146"/>
    </location>
</feature>
<dbReference type="PROSITE" id="PS51257">
    <property type="entry name" value="PROKAR_LIPOPROTEIN"/>
    <property type="match status" value="1"/>
</dbReference>
<evidence type="ECO:0000256" key="8">
    <source>
        <dbReference type="ARBA" id="ARBA00029586"/>
    </source>
</evidence>
<dbReference type="SUPFAM" id="SSF50022">
    <property type="entry name" value="ISP domain"/>
    <property type="match status" value="1"/>
</dbReference>
<feature type="region of interest" description="Disordered" evidence="10">
    <location>
        <begin position="30"/>
        <end position="62"/>
    </location>
</feature>
<dbReference type="RefSeq" id="WP_070019364.1">
    <property type="nucleotide sequence ID" value="NZ_LJGW01000412.1"/>
</dbReference>
<keyword evidence="7" id="KW-1015">Disulfide bond</keyword>
<dbReference type="InterPro" id="IPR017941">
    <property type="entry name" value="Rieske_2Fe-2S"/>
</dbReference>
<comment type="function">
    <text evidence="1">Iron-sulfur subunit of the cytochrome bc1 complex, an essential component of the respiratory electron transport chain required for ATP synthesis. The bc1 complex catalyzes the oxidation of menaquinol and the reduction of cytochrome c in the respiratory chain. The bc1 complex operates through a Q-cycle mechanism that couples electron transfer to generation of the proton gradient that drives ATP synthesis.</text>
</comment>
<keyword evidence="14" id="KW-1185">Reference proteome</keyword>
<evidence type="ECO:0000256" key="9">
    <source>
        <dbReference type="ARBA" id="ARBA00034078"/>
    </source>
</evidence>
<evidence type="ECO:0000256" key="7">
    <source>
        <dbReference type="ARBA" id="ARBA00023157"/>
    </source>
</evidence>
<name>A0A1E7KXF8_9ACTN</name>
<evidence type="ECO:0000256" key="5">
    <source>
        <dbReference type="ARBA" id="ARBA00023004"/>
    </source>
</evidence>
<feature type="domain" description="Rieske" evidence="12">
    <location>
        <begin position="51"/>
        <end position="143"/>
    </location>
</feature>
<dbReference type="FunFam" id="2.102.10.10:FF:000016">
    <property type="entry name" value="Nitrite reductase/ring-hydroxylating ferredoxin subunit"/>
    <property type="match status" value="1"/>
</dbReference>
<dbReference type="AlphaFoldDB" id="A0A1E7KXF8"/>
<dbReference type="PROSITE" id="PS51318">
    <property type="entry name" value="TAT"/>
    <property type="match status" value="1"/>
</dbReference>
<evidence type="ECO:0000256" key="4">
    <source>
        <dbReference type="ARBA" id="ARBA00022723"/>
    </source>
</evidence>
<dbReference type="PROSITE" id="PS51296">
    <property type="entry name" value="RIESKE"/>
    <property type="match status" value="1"/>
</dbReference>
<keyword evidence="5" id="KW-0408">Iron</keyword>
<reference evidence="13 14" key="1">
    <citation type="journal article" date="2016" name="Front. Microbiol.">
        <title>Comparative Genomics Analysis of Streptomyces Species Reveals Their Adaptation to the Marine Environment and Their Diversity at the Genomic Level.</title>
        <authorList>
            <person name="Tian X."/>
            <person name="Zhang Z."/>
            <person name="Yang T."/>
            <person name="Chen M."/>
            <person name="Li J."/>
            <person name="Chen F."/>
            <person name="Yang J."/>
            <person name="Li W."/>
            <person name="Zhang B."/>
            <person name="Zhang Z."/>
            <person name="Wu J."/>
            <person name="Zhang C."/>
            <person name="Long L."/>
            <person name="Xiao J."/>
        </authorList>
    </citation>
    <scope>NUCLEOTIDE SEQUENCE [LARGE SCALE GENOMIC DNA]</scope>
    <source>
        <strain evidence="13 14">SCSIO 10429</strain>
    </source>
</reference>
<comment type="cofactor">
    <cofactor evidence="9">
        <name>[2Fe-2S] cluster</name>
        <dbReference type="ChEBI" id="CHEBI:190135"/>
    </cofactor>
</comment>
<evidence type="ECO:0000256" key="6">
    <source>
        <dbReference type="ARBA" id="ARBA00023014"/>
    </source>
</evidence>
<dbReference type="GO" id="GO:0004497">
    <property type="term" value="F:monooxygenase activity"/>
    <property type="evidence" value="ECO:0007669"/>
    <property type="project" value="UniProtKB-ARBA"/>
</dbReference>
<dbReference type="GO" id="GO:0016705">
    <property type="term" value="F:oxidoreductase activity, acting on paired donors, with incorporation or reduction of molecular oxygen"/>
    <property type="evidence" value="ECO:0007669"/>
    <property type="project" value="UniProtKB-ARBA"/>
</dbReference>
<evidence type="ECO:0000313" key="13">
    <source>
        <dbReference type="EMBL" id="OEV08622.1"/>
    </source>
</evidence>
<dbReference type="EMBL" id="LJGW01000412">
    <property type="protein sequence ID" value="OEV08622.1"/>
    <property type="molecule type" value="Genomic_DNA"/>
</dbReference>
<evidence type="ECO:0000256" key="2">
    <source>
        <dbReference type="ARBA" id="ARBA00015816"/>
    </source>
</evidence>
<dbReference type="PANTHER" id="PTHR10134">
    <property type="entry name" value="CYTOCHROME B-C1 COMPLEX SUBUNIT RIESKE, MITOCHONDRIAL"/>
    <property type="match status" value="1"/>
</dbReference>
<evidence type="ECO:0000256" key="11">
    <source>
        <dbReference type="SAM" id="SignalP"/>
    </source>
</evidence>
<dbReference type="InterPro" id="IPR036922">
    <property type="entry name" value="Rieske_2Fe-2S_sf"/>
</dbReference>
<dbReference type="CDD" id="cd03467">
    <property type="entry name" value="Rieske"/>
    <property type="match status" value="1"/>
</dbReference>
<dbReference type="Pfam" id="PF00355">
    <property type="entry name" value="Rieske"/>
    <property type="match status" value="1"/>
</dbReference>
<organism evidence="13 14">
    <name type="scientific">Streptomyces nanshensis</name>
    <dbReference type="NCBI Taxonomy" id="518642"/>
    <lineage>
        <taxon>Bacteria</taxon>
        <taxon>Bacillati</taxon>
        <taxon>Actinomycetota</taxon>
        <taxon>Actinomycetes</taxon>
        <taxon>Kitasatosporales</taxon>
        <taxon>Streptomycetaceae</taxon>
        <taxon>Streptomyces</taxon>
    </lineage>
</organism>
<dbReference type="InterPro" id="IPR006311">
    <property type="entry name" value="TAT_signal"/>
</dbReference>
<accession>A0A1E7KXF8</accession>